<dbReference type="EMBL" id="SMOD01000016">
    <property type="protein sequence ID" value="TDG06239.1"/>
    <property type="molecule type" value="Genomic_DNA"/>
</dbReference>
<comment type="caution">
    <text evidence="1">The sequence shown here is derived from an EMBL/GenBank/DDBJ whole genome shotgun (WGS) entry which is preliminary data.</text>
</comment>
<dbReference type="Proteomes" id="UP000295606">
    <property type="component" value="Unassembled WGS sequence"/>
</dbReference>
<name>A0A4R5LDM5_9BURK</name>
<evidence type="ECO:0000313" key="1">
    <source>
        <dbReference type="EMBL" id="TDG06239.1"/>
    </source>
</evidence>
<dbReference type="CDD" id="cd14744">
    <property type="entry name" value="PAAR_CT_2"/>
    <property type="match status" value="1"/>
</dbReference>
<organism evidence="1 2">
    <name type="scientific">Paraburkholderia guartelaensis</name>
    <dbReference type="NCBI Taxonomy" id="2546446"/>
    <lineage>
        <taxon>Bacteria</taxon>
        <taxon>Pseudomonadati</taxon>
        <taxon>Pseudomonadota</taxon>
        <taxon>Betaproteobacteria</taxon>
        <taxon>Burkholderiales</taxon>
        <taxon>Burkholderiaceae</taxon>
        <taxon>Paraburkholderia</taxon>
    </lineage>
</organism>
<proteinExistence type="predicted"/>
<dbReference type="OrthoDB" id="8565659at2"/>
<sequence length="178" mass="18868">MVARAKIRVGDKTSHGGTVIQGFPEMQCYGKPVAGLGHAVTCPKCSGYHKIVEGVASFSFNGTPIALDGMKTSCGAILIASQHLDVVELVSDANALEPHGASSEALQGGVHDEQVIEQWFGLEDEHGNPVTGYKYDLLKDGDMHTRAASFDSGQSTVVEGAADVHTVMWLDRDSVVKT</sequence>
<dbReference type="Gene3D" id="2.60.200.60">
    <property type="match status" value="1"/>
</dbReference>
<dbReference type="InterPro" id="IPR008727">
    <property type="entry name" value="PAAR_motif"/>
</dbReference>
<dbReference type="Pfam" id="PF05488">
    <property type="entry name" value="PAAR_motif"/>
    <property type="match status" value="1"/>
</dbReference>
<evidence type="ECO:0000313" key="2">
    <source>
        <dbReference type="Proteomes" id="UP000295606"/>
    </source>
</evidence>
<reference evidence="1 2" key="1">
    <citation type="submission" date="2019-03" db="EMBL/GenBank/DDBJ databases">
        <title>Paraburkholderia sp. isolated from native Mimosa gymnas in Guartela State Park, Brazil.</title>
        <authorList>
            <person name="Paulitsch F."/>
            <person name="Hungria M."/>
            <person name="Delamuta J.R.M."/>
            <person name="Ribeiro R.A."/>
            <person name="Dall'Agnol R."/>
            <person name="Silva J.S.B."/>
        </authorList>
    </citation>
    <scope>NUCLEOTIDE SEQUENCE [LARGE SCALE GENOMIC DNA]</scope>
    <source>
        <strain evidence="1 2">CNPSo 3008</strain>
    </source>
</reference>
<accession>A0A4R5LDM5</accession>
<protein>
    <submittedName>
        <fullName evidence="1">PAAR domain-containing protein</fullName>
    </submittedName>
</protein>
<dbReference type="RefSeq" id="WP_133184839.1">
    <property type="nucleotide sequence ID" value="NZ_SMOD01000016.1"/>
</dbReference>
<dbReference type="AlphaFoldDB" id="A0A4R5LDM5"/>
<gene>
    <name evidence="1" type="ORF">E1N52_22030</name>
</gene>